<dbReference type="FunFam" id="3.40.50.2000:FF:000153">
    <property type="entry name" value="Alpha-1,4 glucan phosphorylase"/>
    <property type="match status" value="2"/>
</dbReference>
<keyword evidence="6 14" id="KW-0328">Glycosyltransferase</keyword>
<accession>A0A8J6AAX7</accession>
<feature type="modified residue" description="N6-(pyridoxal phosphate)lysine" evidence="13">
    <location>
        <position position="710"/>
    </location>
</feature>
<comment type="caution">
    <text evidence="15">The sequence shown here is derived from an EMBL/GenBank/DDBJ whole genome shotgun (WGS) entry which is preliminary data.</text>
</comment>
<evidence type="ECO:0000256" key="9">
    <source>
        <dbReference type="ARBA" id="ARBA00023277"/>
    </source>
</evidence>
<dbReference type="GO" id="GO:0005737">
    <property type="term" value="C:cytoplasm"/>
    <property type="evidence" value="ECO:0007669"/>
    <property type="project" value="TreeGrafter"/>
</dbReference>
<reference evidence="15" key="1">
    <citation type="journal article" date="2021" name="Evol. Appl.">
        <title>The genome of the Pyrenean desman and the effects of bottlenecks and inbreeding on the genomic landscape of an endangered species.</title>
        <authorList>
            <person name="Escoda L."/>
            <person name="Castresana J."/>
        </authorList>
    </citation>
    <scope>NUCLEOTIDE SEQUENCE</scope>
    <source>
        <strain evidence="15">IBE-C5619</strain>
    </source>
</reference>
<dbReference type="EC" id="2.4.1.1" evidence="14"/>
<evidence type="ECO:0000313" key="16">
    <source>
        <dbReference type="Proteomes" id="UP000700334"/>
    </source>
</evidence>
<dbReference type="GO" id="GO:0030170">
    <property type="term" value="F:pyridoxal phosphate binding"/>
    <property type="evidence" value="ECO:0007669"/>
    <property type="project" value="InterPro"/>
</dbReference>
<dbReference type="GO" id="GO:0008184">
    <property type="term" value="F:glycogen phosphorylase activity"/>
    <property type="evidence" value="ECO:0007669"/>
    <property type="project" value="InterPro"/>
</dbReference>
<dbReference type="PANTHER" id="PTHR11468:SF3">
    <property type="entry name" value="GLYCOGEN PHOSPHORYLASE, LIVER FORM"/>
    <property type="match status" value="1"/>
</dbReference>
<comment type="similarity">
    <text evidence="2 14">Belongs to the glycogen phosphorylase family.</text>
</comment>
<evidence type="ECO:0000313" key="15">
    <source>
        <dbReference type="EMBL" id="KAG8517728.1"/>
    </source>
</evidence>
<evidence type="ECO:0000256" key="2">
    <source>
        <dbReference type="ARBA" id="ARBA00006047"/>
    </source>
</evidence>
<dbReference type="NCBIfam" id="TIGR02093">
    <property type="entry name" value="P_ylase"/>
    <property type="match status" value="1"/>
</dbReference>
<dbReference type="SUPFAM" id="SSF53756">
    <property type="entry name" value="UDP-Glycosyltransferase/glycogen phosphorylase"/>
    <property type="match status" value="1"/>
</dbReference>
<evidence type="ECO:0000256" key="12">
    <source>
        <dbReference type="ARBA" id="ARBA00046783"/>
    </source>
</evidence>
<dbReference type="GO" id="GO:0005980">
    <property type="term" value="P:glycogen catabolic process"/>
    <property type="evidence" value="ECO:0007669"/>
    <property type="project" value="TreeGrafter"/>
</dbReference>
<comment type="function">
    <text evidence="11 14">Allosteric enzyme that catalyzes the rate-limiting step in glycogen catabolism, the phosphorolytic cleavage of glycogen to produce glucose-1-phosphate, and plays a central role in maintaining cellular and organismal glucose homeostasis.</text>
</comment>
<keyword evidence="8 13" id="KW-0663">Pyridoxal phosphate</keyword>
<comment type="subunit">
    <text evidence="12">Homodimer; enzymatically active. Interacts with PPP1R3B; recruits the phosphatase PP1 which dephosphorylates and inactivates PYGL/glycogen phosphorylase.</text>
</comment>
<comment type="catalytic activity">
    <reaction evidence="10">
        <text>[(1-&gt;4)-alpha-D-glucosyl](n) + phosphate = [(1-&gt;4)-alpha-D-glucosyl](n-1) + alpha-D-glucose 1-phosphate</text>
        <dbReference type="Rhea" id="RHEA:41732"/>
        <dbReference type="Rhea" id="RHEA-COMP:9584"/>
        <dbReference type="Rhea" id="RHEA-COMP:9586"/>
        <dbReference type="ChEBI" id="CHEBI:15444"/>
        <dbReference type="ChEBI" id="CHEBI:43474"/>
        <dbReference type="ChEBI" id="CHEBI:58601"/>
        <dbReference type="EC" id="2.4.1.1"/>
    </reaction>
    <physiologicalReaction direction="left-to-right" evidence="10">
        <dbReference type="Rhea" id="RHEA:41733"/>
    </physiologicalReaction>
</comment>
<dbReference type="AlphaFoldDB" id="A0A8J6AAX7"/>
<name>A0A8J6AAX7_GALPY</name>
<evidence type="ECO:0000256" key="3">
    <source>
        <dbReference type="ARBA" id="ARBA00022533"/>
    </source>
</evidence>
<dbReference type="Gene3D" id="3.40.50.2000">
    <property type="entry name" value="Glycogen Phosphorylase B"/>
    <property type="match status" value="2"/>
</dbReference>
<keyword evidence="3" id="KW-0021">Allosteric enzyme</keyword>
<evidence type="ECO:0000256" key="5">
    <source>
        <dbReference type="ARBA" id="ARBA00022600"/>
    </source>
</evidence>
<evidence type="ECO:0000256" key="11">
    <source>
        <dbReference type="ARBA" id="ARBA00037413"/>
    </source>
</evidence>
<dbReference type="CDD" id="cd04300">
    <property type="entry name" value="GT35_Glycogen_Phosphorylase"/>
    <property type="match status" value="1"/>
</dbReference>
<gene>
    <name evidence="15" type="ORF">J0S82_017211</name>
</gene>
<evidence type="ECO:0000256" key="7">
    <source>
        <dbReference type="ARBA" id="ARBA00022679"/>
    </source>
</evidence>
<dbReference type="OrthoDB" id="9215500at2759"/>
<evidence type="ECO:0000256" key="13">
    <source>
        <dbReference type="PIRSR" id="PIRSR000460-1"/>
    </source>
</evidence>
<evidence type="ECO:0000256" key="10">
    <source>
        <dbReference type="ARBA" id="ARBA00036074"/>
    </source>
</evidence>
<dbReference type="PIRSF" id="PIRSF000460">
    <property type="entry name" value="Pprylas_GlgP"/>
    <property type="match status" value="1"/>
</dbReference>
<dbReference type="Pfam" id="PF00343">
    <property type="entry name" value="Phosphorylase"/>
    <property type="match status" value="2"/>
</dbReference>
<comment type="cofactor">
    <cofactor evidence="1 14">
        <name>pyridoxal 5'-phosphate</name>
        <dbReference type="ChEBI" id="CHEBI:597326"/>
    </cofactor>
</comment>
<dbReference type="PROSITE" id="PS00102">
    <property type="entry name" value="PHOSPHORYLASE"/>
    <property type="match status" value="1"/>
</dbReference>
<proteinExistence type="inferred from homology"/>
<keyword evidence="9 14" id="KW-0119">Carbohydrate metabolism</keyword>
<dbReference type="InterPro" id="IPR035090">
    <property type="entry name" value="Pyridoxal_P_attach_site"/>
</dbReference>
<evidence type="ECO:0000256" key="1">
    <source>
        <dbReference type="ARBA" id="ARBA00001933"/>
    </source>
</evidence>
<protein>
    <recommendedName>
        <fullName evidence="14">Alpha-1,4 glucan phosphorylase</fullName>
        <ecNumber evidence="14">2.4.1.1</ecNumber>
    </recommendedName>
</protein>
<keyword evidence="4" id="KW-0597">Phosphoprotein</keyword>
<organism evidence="15 16">
    <name type="scientific">Galemys pyrenaicus</name>
    <name type="common">Iberian desman</name>
    <name type="synonym">Pyrenean desman</name>
    <dbReference type="NCBI Taxonomy" id="202257"/>
    <lineage>
        <taxon>Eukaryota</taxon>
        <taxon>Metazoa</taxon>
        <taxon>Chordata</taxon>
        <taxon>Craniata</taxon>
        <taxon>Vertebrata</taxon>
        <taxon>Euteleostomi</taxon>
        <taxon>Mammalia</taxon>
        <taxon>Eutheria</taxon>
        <taxon>Laurasiatheria</taxon>
        <taxon>Eulipotyphla</taxon>
        <taxon>Talpidae</taxon>
        <taxon>Galemys</taxon>
    </lineage>
</organism>
<keyword evidence="7 14" id="KW-0808">Transferase</keyword>
<evidence type="ECO:0000256" key="6">
    <source>
        <dbReference type="ARBA" id="ARBA00022676"/>
    </source>
</evidence>
<dbReference type="FunFam" id="3.40.50.2000:FF:000005">
    <property type="entry name" value="Alpha-1,4 glucan phosphorylase"/>
    <property type="match status" value="1"/>
</dbReference>
<sequence length="880" mass="100383">MAKPLTDQEKRRQISIRGIVGVENVAELKKGFNRHLHFTLVKDRNVATPRDYFFALAHTVRDHLVGRWIRTQQHYYEKCPKRVYYLSLEFYMGRTLQNTMINLGLQNACDEAIYQLGLDMEELEEIEEDAGLGNGGLGRLAACFLDSMATLGLAAYGYGIRYEYGIFNQKIRDGWQVEEADDWLRHGNPWEKARPEFMLPVHFYGRVEHTEAGTKWIDTQVVLALPYDTPVPGYMNNTVNTMRLWSARAPNDFNLKDFNVGDYIQAVLDRNLAENISRVLYPNDNFFEGKELRLKQEYFVVAATLQDVIRRFKAAKFGPRDSDGTAFDAFPDQASTQSMNTGGDNWGDQTSPSCVPSSSVAIQLNDTHPAMAIPELMRIFVDIEKLPWSKAWEITQKTFAYTNHTVLPEALERWPVELVEKLLPRHLQIIYEINQKHLDRIAALFPKDIDRLRRMSLIEEDGGKRINMAHLCIVGSHAVNGVARIHSDIVKTQVFKDFSELEPDKFQNKTNGITPRRWLLLCNPGLAELIAEKIGEDYVKDLSQLTKLHSFLGDDVFLREISNVKQSSKSKDLWHCALSQQENKLKFSQFLEKEYKVKINPSSMFDVHVKRIHEYKRQLLNCLHVITMYNLSWTFFPKAAPGYHMAKMIIKLITSVADVVNNDPVVGSKLKVIFLENYRVSLAEKVIPATDLSEQISTAGTEASGTGNMKFMLNGALTIGTMDGANVEMAEEAGEENLFIFGMRVDDVAALDKKGYKAKEYYEALPELKLAVDQIDNGFFSPQQPGLFKDLVNMLFYHDRFKVFADYEAYVKCQDKVSQLYMNPKAWNTMVLKNIAASGKFSSDRTIKEYAKDIWNMEPSDLKISLSNESSNGVNKANGK</sequence>
<evidence type="ECO:0000256" key="4">
    <source>
        <dbReference type="ARBA" id="ARBA00022553"/>
    </source>
</evidence>
<evidence type="ECO:0000256" key="8">
    <source>
        <dbReference type="ARBA" id="ARBA00022898"/>
    </source>
</evidence>
<keyword evidence="5" id="KW-0321">Glycogen metabolism</keyword>
<evidence type="ECO:0000256" key="14">
    <source>
        <dbReference type="RuleBase" id="RU000587"/>
    </source>
</evidence>
<dbReference type="PANTHER" id="PTHR11468">
    <property type="entry name" value="GLYCOGEN PHOSPHORYLASE"/>
    <property type="match status" value="1"/>
</dbReference>
<dbReference type="InterPro" id="IPR000811">
    <property type="entry name" value="Glyco_trans_35"/>
</dbReference>
<dbReference type="EMBL" id="JAGFMF010011644">
    <property type="protein sequence ID" value="KAG8517728.1"/>
    <property type="molecule type" value="Genomic_DNA"/>
</dbReference>
<dbReference type="Proteomes" id="UP000700334">
    <property type="component" value="Unassembled WGS sequence"/>
</dbReference>
<keyword evidence="16" id="KW-1185">Reference proteome</keyword>
<dbReference type="InterPro" id="IPR011833">
    <property type="entry name" value="Glycg_phsphrylas"/>
</dbReference>